<comment type="caution">
    <text evidence="2">The sequence shown here is derived from an EMBL/GenBank/DDBJ whole genome shotgun (WGS) entry which is preliminary data.</text>
</comment>
<feature type="region of interest" description="Disordered" evidence="1">
    <location>
        <begin position="1"/>
        <end position="40"/>
    </location>
</feature>
<dbReference type="EMBL" id="JAWJWI010000026">
    <property type="protein sequence ID" value="MDV4190223.1"/>
    <property type="molecule type" value="Genomic_DNA"/>
</dbReference>
<gene>
    <name evidence="2" type="ORF">R1523_32535</name>
</gene>
<proteinExistence type="predicted"/>
<name>A0ABU3YX25_9HYPH</name>
<protein>
    <submittedName>
        <fullName evidence="2">Uncharacterized protein</fullName>
    </submittedName>
</protein>
<accession>A0ABU3YX25</accession>
<organism evidence="2 3">
    <name type="scientific">Rhizobium brockwellii</name>
    <dbReference type="NCBI Taxonomy" id="3019932"/>
    <lineage>
        <taxon>Bacteria</taxon>
        <taxon>Pseudomonadati</taxon>
        <taxon>Pseudomonadota</taxon>
        <taxon>Alphaproteobacteria</taxon>
        <taxon>Hyphomicrobiales</taxon>
        <taxon>Rhizobiaceae</taxon>
        <taxon>Rhizobium/Agrobacterium group</taxon>
        <taxon>Rhizobium</taxon>
    </lineage>
</organism>
<reference evidence="3" key="1">
    <citation type="journal article" date="2023" name="Int. J. Mol. Sci.">
        <title>Genomic and Metabolic Characterization of Plant Growth-Promoting Rhizobacteria Isolated from Nodules of Clovers Grown in Non-Farmed Soil.</title>
        <authorList>
            <person name="Wojcik M."/>
            <person name="Koper P."/>
            <person name="Zebracki K."/>
            <person name="Marczak M."/>
            <person name="Mazur A."/>
        </authorList>
    </citation>
    <scope>NUCLEOTIDE SEQUENCE [LARGE SCALE GENOMIC DNA]</scope>
    <source>
        <strain evidence="3">KB12</strain>
    </source>
</reference>
<evidence type="ECO:0000313" key="3">
    <source>
        <dbReference type="Proteomes" id="UP001187203"/>
    </source>
</evidence>
<dbReference type="RefSeq" id="WP_267970730.1">
    <property type="nucleotide sequence ID" value="NZ_JAWJWG010000036.1"/>
</dbReference>
<evidence type="ECO:0000313" key="2">
    <source>
        <dbReference type="EMBL" id="MDV4190223.1"/>
    </source>
</evidence>
<feature type="compositionally biased region" description="Basic and acidic residues" evidence="1">
    <location>
        <begin position="26"/>
        <end position="40"/>
    </location>
</feature>
<evidence type="ECO:0000256" key="1">
    <source>
        <dbReference type="SAM" id="MobiDB-lite"/>
    </source>
</evidence>
<sequence length="40" mass="4391">MDDLDVTQAKDGSGIRASTGVNQHGRTSEDGKKVYREPDR</sequence>
<dbReference type="Proteomes" id="UP001187203">
    <property type="component" value="Unassembled WGS sequence"/>
</dbReference>
<keyword evidence="3" id="KW-1185">Reference proteome</keyword>